<keyword evidence="4 6" id="KW-1133">Transmembrane helix</keyword>
<organism evidence="7 8">
    <name type="scientific">Paenibacillus montanisoli</name>
    <dbReference type="NCBI Taxonomy" id="2081970"/>
    <lineage>
        <taxon>Bacteria</taxon>
        <taxon>Bacillati</taxon>
        <taxon>Bacillota</taxon>
        <taxon>Bacilli</taxon>
        <taxon>Bacillales</taxon>
        <taxon>Paenibacillaceae</taxon>
        <taxon>Paenibacillus</taxon>
    </lineage>
</organism>
<keyword evidence="8" id="KW-1185">Reference proteome</keyword>
<comment type="subcellular location">
    <subcellularLocation>
        <location evidence="1">Cell membrane</location>
        <topology evidence="1">Multi-pass membrane protein</topology>
    </subcellularLocation>
</comment>
<dbReference type="GO" id="GO:0015171">
    <property type="term" value="F:amino acid transmembrane transporter activity"/>
    <property type="evidence" value="ECO:0007669"/>
    <property type="project" value="TreeGrafter"/>
</dbReference>
<dbReference type="GO" id="GO:0005886">
    <property type="term" value="C:plasma membrane"/>
    <property type="evidence" value="ECO:0007669"/>
    <property type="project" value="UniProtKB-SubCell"/>
</dbReference>
<name>A0A328U5V3_9BACL</name>
<dbReference type="PANTHER" id="PTHR30086:SF20">
    <property type="entry name" value="ARGININE EXPORTER PROTEIN ARGO-RELATED"/>
    <property type="match status" value="1"/>
</dbReference>
<dbReference type="RefSeq" id="WP_112883684.1">
    <property type="nucleotide sequence ID" value="NZ_QLUW01000003.1"/>
</dbReference>
<dbReference type="EMBL" id="QLUW01000003">
    <property type="protein sequence ID" value="RAP75414.1"/>
    <property type="molecule type" value="Genomic_DNA"/>
</dbReference>
<dbReference type="AlphaFoldDB" id="A0A328U5V3"/>
<feature type="transmembrane region" description="Helical" evidence="6">
    <location>
        <begin position="183"/>
        <end position="203"/>
    </location>
</feature>
<dbReference type="InterPro" id="IPR001123">
    <property type="entry name" value="LeuE-type"/>
</dbReference>
<feature type="transmembrane region" description="Helical" evidence="6">
    <location>
        <begin position="150"/>
        <end position="171"/>
    </location>
</feature>
<evidence type="ECO:0000256" key="2">
    <source>
        <dbReference type="ARBA" id="ARBA00022475"/>
    </source>
</evidence>
<dbReference type="Pfam" id="PF01810">
    <property type="entry name" value="LysE"/>
    <property type="match status" value="1"/>
</dbReference>
<protein>
    <submittedName>
        <fullName evidence="7">Lysine transporter LysE</fullName>
    </submittedName>
</protein>
<keyword evidence="5 6" id="KW-0472">Membrane</keyword>
<gene>
    <name evidence="7" type="ORF">DL346_18870</name>
</gene>
<keyword evidence="2" id="KW-1003">Cell membrane</keyword>
<reference evidence="7 8" key="1">
    <citation type="submission" date="2018-06" db="EMBL/GenBank/DDBJ databases">
        <title>Paenibacillus montanisoli sp. nov., isolated from mountain area soil.</title>
        <authorList>
            <person name="Wu M."/>
        </authorList>
    </citation>
    <scope>NUCLEOTIDE SEQUENCE [LARGE SCALE GENOMIC DNA]</scope>
    <source>
        <strain evidence="7 8">RA17</strain>
    </source>
</reference>
<accession>A0A328U5V3</accession>
<feature type="transmembrane region" description="Helical" evidence="6">
    <location>
        <begin position="6"/>
        <end position="29"/>
    </location>
</feature>
<evidence type="ECO:0000256" key="6">
    <source>
        <dbReference type="SAM" id="Phobius"/>
    </source>
</evidence>
<evidence type="ECO:0000256" key="3">
    <source>
        <dbReference type="ARBA" id="ARBA00022692"/>
    </source>
</evidence>
<feature type="transmembrane region" description="Helical" evidence="6">
    <location>
        <begin position="114"/>
        <end position="138"/>
    </location>
</feature>
<dbReference type="PANTHER" id="PTHR30086">
    <property type="entry name" value="ARGININE EXPORTER PROTEIN ARGO"/>
    <property type="match status" value="1"/>
</dbReference>
<comment type="caution">
    <text evidence="7">The sequence shown here is derived from an EMBL/GenBank/DDBJ whole genome shotgun (WGS) entry which is preliminary data.</text>
</comment>
<evidence type="ECO:0000313" key="7">
    <source>
        <dbReference type="EMBL" id="RAP75414.1"/>
    </source>
</evidence>
<evidence type="ECO:0000256" key="4">
    <source>
        <dbReference type="ARBA" id="ARBA00022989"/>
    </source>
</evidence>
<feature type="transmembrane region" description="Helical" evidence="6">
    <location>
        <begin position="73"/>
        <end position="91"/>
    </location>
</feature>
<evidence type="ECO:0000313" key="8">
    <source>
        <dbReference type="Proteomes" id="UP000249260"/>
    </source>
</evidence>
<proteinExistence type="predicted"/>
<evidence type="ECO:0000256" key="1">
    <source>
        <dbReference type="ARBA" id="ARBA00004651"/>
    </source>
</evidence>
<evidence type="ECO:0000256" key="5">
    <source>
        <dbReference type="ARBA" id="ARBA00023136"/>
    </source>
</evidence>
<dbReference type="Proteomes" id="UP000249260">
    <property type="component" value="Unassembled WGS sequence"/>
</dbReference>
<keyword evidence="3 6" id="KW-0812">Transmembrane</keyword>
<dbReference type="OrthoDB" id="2974197at2"/>
<sequence>MVLSLAFMKGFLFSLSLCFDLGIVNVAMIKTGLEKGFKRSFMLGFGSCFGDLTYLILALAGVTIIFQIPAVRWVLWIGGTIVLTCLTVQMIRKTIKPDPIRIDEGEVKGNKKEFVWGLGLALSSPTVILWFAVAAGPILATLNVHSAAPLTAFIIGFFVAGMAWSAFIAIVSGISHKRASTGFVRAVSFLSALIFLLLAVKVFTDGFHSLLS</sequence>
<feature type="transmembrane region" description="Helical" evidence="6">
    <location>
        <begin position="41"/>
        <end position="67"/>
    </location>
</feature>